<name>A0A640SIE5_9ACTN</name>
<protein>
    <submittedName>
        <fullName evidence="2">Uncharacterized protein</fullName>
    </submittedName>
</protein>
<proteinExistence type="predicted"/>
<feature type="region of interest" description="Disordered" evidence="1">
    <location>
        <begin position="28"/>
        <end position="68"/>
    </location>
</feature>
<accession>A0A640SIE5</accession>
<evidence type="ECO:0000313" key="3">
    <source>
        <dbReference type="Proteomes" id="UP000435837"/>
    </source>
</evidence>
<dbReference type="Proteomes" id="UP000435837">
    <property type="component" value="Unassembled WGS sequence"/>
</dbReference>
<dbReference type="AlphaFoldDB" id="A0A640SIE5"/>
<comment type="caution">
    <text evidence="2">The sequence shown here is derived from an EMBL/GenBank/DDBJ whole genome shotgun (WGS) entry which is preliminary data.</text>
</comment>
<evidence type="ECO:0000313" key="2">
    <source>
        <dbReference type="EMBL" id="GFE11313.1"/>
    </source>
</evidence>
<feature type="compositionally biased region" description="Basic and acidic residues" evidence="1">
    <location>
        <begin position="52"/>
        <end position="66"/>
    </location>
</feature>
<dbReference type="EMBL" id="BLIN01000005">
    <property type="protein sequence ID" value="GFE11313.1"/>
    <property type="molecule type" value="Genomic_DNA"/>
</dbReference>
<gene>
    <name evidence="2" type="ORF">Scani_75810</name>
</gene>
<organism evidence="2 3">
    <name type="scientific">Streptomyces caniferus</name>
    <dbReference type="NCBI Taxonomy" id="285557"/>
    <lineage>
        <taxon>Bacteria</taxon>
        <taxon>Bacillati</taxon>
        <taxon>Actinomycetota</taxon>
        <taxon>Actinomycetes</taxon>
        <taxon>Kitasatosporales</taxon>
        <taxon>Streptomycetaceae</taxon>
        <taxon>Streptomyces</taxon>
    </lineage>
</organism>
<reference evidence="2 3" key="1">
    <citation type="submission" date="2019-12" db="EMBL/GenBank/DDBJ databases">
        <title>Whole genome shotgun sequence of Streptomyces caniferus NBRC 15389.</title>
        <authorList>
            <person name="Ichikawa N."/>
            <person name="Kimura A."/>
            <person name="Kitahashi Y."/>
            <person name="Komaki H."/>
            <person name="Tamura T."/>
        </authorList>
    </citation>
    <scope>NUCLEOTIDE SEQUENCE [LARGE SCALE GENOMIC DNA]</scope>
    <source>
        <strain evidence="2 3">NBRC 15389</strain>
    </source>
</reference>
<evidence type="ECO:0000256" key="1">
    <source>
        <dbReference type="SAM" id="MobiDB-lite"/>
    </source>
</evidence>
<sequence length="104" mass="10983">MCAPVDNATQTAVKTAALNSRRSAAARAVQAGGGVMAAPSSHWSDGPPTAGRAERAPRRVSREADGARGSAWAALRLHRCARCSHPPNERYHVPDMLTDLAARQ</sequence>